<feature type="domain" description="BTB" evidence="2">
    <location>
        <begin position="31"/>
        <end position="98"/>
    </location>
</feature>
<feature type="region of interest" description="Disordered" evidence="1">
    <location>
        <begin position="400"/>
        <end position="452"/>
    </location>
</feature>
<dbReference type="InterPro" id="IPR002083">
    <property type="entry name" value="MATH/TRAF_dom"/>
</dbReference>
<sequence>MASSSSPSATIRSANANTLRRLLDSPIRDLRDVTLIPAKSPGRTIRAHRFVLAAASPIFRASLAADPSNNTLTLAHADVDALDVALQYVYGSDDAINQLPLHALWTTLSTCVSYAMTLPSNAVQHRIVRSIDYTNVFYHWAMAERYSLVPVQLKCRSLVKHHFVLVSKQPHFLQISSQLLARILRIHDLVVTSEDDVFKALERWFAHDVQSRADQALHLLRLVRLPTIHDIILLRICRSAYFGGHNEFYQLLLEALIRRTEVRLIHTPRIHAILEHWKSAKGPGPSSEYTRSLSFKPLGADDFSLLRPHAFSYPQQAHPDDRQSQLATEPDYNRKEDRTVLFQGAFPLRWYKSVRFRPRSSNSLLFTVVIPKWSSCRKRFVSESRSFLDHKWSLWVDPFSSSSARGTRQSTSPPQLPADRTRSKRDSAGPFEGDTNGDRYIQPTSPVSPARPATFTLDENDYISIYLCCESEVTHRKFSPATQIDARVDFALFVASCTEEYGMERKVCIGRHFKTSGQAMGFRRHIRRNRLHSPTAGLYNREKDELIVGAHLIAPEVQRPRMPPGLPTQIGSVSLSGDDFRSESPLSPTSTQLEGSRMTTMETEPSPVLTSTSRVST</sequence>
<dbReference type="AlphaFoldDB" id="A0A2V3J656"/>
<dbReference type="EMBL" id="NBIV01000001">
    <property type="protein sequence ID" value="PXF49908.1"/>
    <property type="molecule type" value="Genomic_DNA"/>
</dbReference>
<name>A0A2V3J656_9FLOR</name>
<dbReference type="InterPro" id="IPR000210">
    <property type="entry name" value="BTB/POZ_dom"/>
</dbReference>
<organism evidence="3 4">
    <name type="scientific">Gracilariopsis chorda</name>
    <dbReference type="NCBI Taxonomy" id="448386"/>
    <lineage>
        <taxon>Eukaryota</taxon>
        <taxon>Rhodophyta</taxon>
        <taxon>Florideophyceae</taxon>
        <taxon>Rhodymeniophycidae</taxon>
        <taxon>Gracilariales</taxon>
        <taxon>Gracilariaceae</taxon>
        <taxon>Gracilariopsis</taxon>
    </lineage>
</organism>
<dbReference type="PROSITE" id="PS50097">
    <property type="entry name" value="BTB"/>
    <property type="match status" value="1"/>
</dbReference>
<comment type="caution">
    <text evidence="3">The sequence shown here is derived from an EMBL/GenBank/DDBJ whole genome shotgun (WGS) entry which is preliminary data.</text>
</comment>
<keyword evidence="4" id="KW-1185">Reference proteome</keyword>
<dbReference type="OrthoDB" id="45365at2759"/>
<accession>A0A2V3J656</accession>
<proteinExistence type="predicted"/>
<dbReference type="InterPro" id="IPR011333">
    <property type="entry name" value="SKP1/BTB/POZ_sf"/>
</dbReference>
<dbReference type="Gene3D" id="3.30.710.10">
    <property type="entry name" value="Potassium Channel Kv1.1, Chain A"/>
    <property type="match status" value="1"/>
</dbReference>
<dbReference type="STRING" id="448386.A0A2V3J656"/>
<dbReference type="Pfam" id="PF00651">
    <property type="entry name" value="BTB"/>
    <property type="match status" value="1"/>
</dbReference>
<reference evidence="3 4" key="1">
    <citation type="journal article" date="2018" name="Mol. Biol. Evol.">
        <title>Analysis of the draft genome of the red seaweed Gracilariopsis chorda provides insights into genome size evolution in Rhodophyta.</title>
        <authorList>
            <person name="Lee J."/>
            <person name="Yang E.C."/>
            <person name="Graf L."/>
            <person name="Yang J.H."/>
            <person name="Qiu H."/>
            <person name="Zel Zion U."/>
            <person name="Chan C.X."/>
            <person name="Stephens T.G."/>
            <person name="Weber A.P.M."/>
            <person name="Boo G.H."/>
            <person name="Boo S.M."/>
            <person name="Kim K.M."/>
            <person name="Shin Y."/>
            <person name="Jung M."/>
            <person name="Lee S.J."/>
            <person name="Yim H.S."/>
            <person name="Lee J.H."/>
            <person name="Bhattacharya D."/>
            <person name="Yoon H.S."/>
        </authorList>
    </citation>
    <scope>NUCLEOTIDE SEQUENCE [LARGE SCALE GENOMIC DNA]</scope>
    <source>
        <strain evidence="3 4">SKKU-2015</strain>
        <tissue evidence="3">Whole body</tissue>
    </source>
</reference>
<dbReference type="Gene3D" id="2.60.210.10">
    <property type="entry name" value="Apoptosis, Tumor Necrosis Factor Receptor Associated Protein 2, Chain A"/>
    <property type="match status" value="1"/>
</dbReference>
<dbReference type="CDD" id="cd00121">
    <property type="entry name" value="MATH"/>
    <property type="match status" value="1"/>
</dbReference>
<dbReference type="SUPFAM" id="SSF49599">
    <property type="entry name" value="TRAF domain-like"/>
    <property type="match status" value="1"/>
</dbReference>
<dbReference type="Pfam" id="PF07707">
    <property type="entry name" value="BACK"/>
    <property type="match status" value="1"/>
</dbReference>
<gene>
    <name evidence="3" type="ORF">BWQ96_00068</name>
</gene>
<protein>
    <submittedName>
        <fullName evidence="3">Kelch repeat and BTB domain-containing protein 8</fullName>
    </submittedName>
</protein>
<evidence type="ECO:0000259" key="2">
    <source>
        <dbReference type="PROSITE" id="PS50097"/>
    </source>
</evidence>
<dbReference type="Proteomes" id="UP000247409">
    <property type="component" value="Unassembled WGS sequence"/>
</dbReference>
<dbReference type="CDD" id="cd18186">
    <property type="entry name" value="BTB_POZ_ZBTB_KLHL-like"/>
    <property type="match status" value="1"/>
</dbReference>
<feature type="region of interest" description="Disordered" evidence="1">
    <location>
        <begin position="558"/>
        <end position="617"/>
    </location>
</feature>
<dbReference type="PANTHER" id="PTHR45632">
    <property type="entry name" value="LD33804P"/>
    <property type="match status" value="1"/>
</dbReference>
<feature type="compositionally biased region" description="Polar residues" evidence="1">
    <location>
        <begin position="584"/>
        <end position="617"/>
    </location>
</feature>
<dbReference type="InterPro" id="IPR008974">
    <property type="entry name" value="TRAF-like"/>
</dbReference>
<feature type="compositionally biased region" description="Polar residues" evidence="1">
    <location>
        <begin position="400"/>
        <end position="413"/>
    </location>
</feature>
<evidence type="ECO:0000313" key="4">
    <source>
        <dbReference type="Proteomes" id="UP000247409"/>
    </source>
</evidence>
<dbReference type="InterPro" id="IPR011705">
    <property type="entry name" value="BACK"/>
</dbReference>
<dbReference type="Gene3D" id="1.25.40.420">
    <property type="match status" value="1"/>
</dbReference>
<evidence type="ECO:0000256" key="1">
    <source>
        <dbReference type="SAM" id="MobiDB-lite"/>
    </source>
</evidence>
<evidence type="ECO:0000313" key="3">
    <source>
        <dbReference type="EMBL" id="PXF49908.1"/>
    </source>
</evidence>
<dbReference type="SMART" id="SM00875">
    <property type="entry name" value="BACK"/>
    <property type="match status" value="1"/>
</dbReference>
<dbReference type="SUPFAM" id="SSF54695">
    <property type="entry name" value="POZ domain"/>
    <property type="match status" value="1"/>
</dbReference>